<feature type="region of interest" description="Disordered" evidence="1">
    <location>
        <begin position="33"/>
        <end position="110"/>
    </location>
</feature>
<evidence type="ECO:0000313" key="4">
    <source>
        <dbReference type="Proteomes" id="UP000633205"/>
    </source>
</evidence>
<proteinExistence type="predicted"/>
<dbReference type="AlphaFoldDB" id="A0A916YH92"/>
<comment type="caution">
    <text evidence="3">The sequence shown here is derived from an EMBL/GenBank/DDBJ whole genome shotgun (WGS) entry which is preliminary data.</text>
</comment>
<dbReference type="PROSITE" id="PS51318">
    <property type="entry name" value="TAT"/>
    <property type="match status" value="1"/>
</dbReference>
<evidence type="ECO:0000256" key="2">
    <source>
        <dbReference type="SAM" id="SignalP"/>
    </source>
</evidence>
<name>A0A916YH92_9MICO</name>
<organism evidence="3 4">
    <name type="scientific">Microbacterium faecale</name>
    <dbReference type="NCBI Taxonomy" id="1804630"/>
    <lineage>
        <taxon>Bacteria</taxon>
        <taxon>Bacillati</taxon>
        <taxon>Actinomycetota</taxon>
        <taxon>Actinomycetes</taxon>
        <taxon>Micrococcales</taxon>
        <taxon>Microbacteriaceae</taxon>
        <taxon>Microbacterium</taxon>
    </lineage>
</organism>
<evidence type="ECO:0008006" key="5">
    <source>
        <dbReference type="Google" id="ProtNLM"/>
    </source>
</evidence>
<dbReference type="InterPro" id="IPR006311">
    <property type="entry name" value="TAT_signal"/>
</dbReference>
<dbReference type="Proteomes" id="UP000633205">
    <property type="component" value="Unassembled WGS sequence"/>
</dbReference>
<feature type="compositionally biased region" description="Pro residues" evidence="1">
    <location>
        <begin position="74"/>
        <end position="83"/>
    </location>
</feature>
<feature type="chain" id="PRO_5036770052" description="ARC6 IMS domain-containing protein" evidence="2">
    <location>
        <begin position="31"/>
        <end position="254"/>
    </location>
</feature>
<dbReference type="EMBL" id="BMHO01000002">
    <property type="protein sequence ID" value="GGD45413.1"/>
    <property type="molecule type" value="Genomic_DNA"/>
</dbReference>
<dbReference type="RefSeq" id="WP_188713055.1">
    <property type="nucleotide sequence ID" value="NZ_BMHO01000002.1"/>
</dbReference>
<keyword evidence="4" id="KW-1185">Reference proteome</keyword>
<evidence type="ECO:0000256" key="1">
    <source>
        <dbReference type="SAM" id="MobiDB-lite"/>
    </source>
</evidence>
<gene>
    <name evidence="3" type="ORF">GCM10010915_28360</name>
</gene>
<keyword evidence="2" id="KW-0732">Signal</keyword>
<reference evidence="3" key="1">
    <citation type="journal article" date="2014" name="Int. J. Syst. Evol. Microbiol.">
        <title>Complete genome sequence of Corynebacterium casei LMG S-19264T (=DSM 44701T), isolated from a smear-ripened cheese.</title>
        <authorList>
            <consortium name="US DOE Joint Genome Institute (JGI-PGF)"/>
            <person name="Walter F."/>
            <person name="Albersmeier A."/>
            <person name="Kalinowski J."/>
            <person name="Ruckert C."/>
        </authorList>
    </citation>
    <scope>NUCLEOTIDE SEQUENCE</scope>
    <source>
        <strain evidence="3">CGMCC 1.15152</strain>
    </source>
</reference>
<sequence length="254" mass="26092">MTTRLSRRRALTAGIAVVVVAIGASSVALATQSSPVAEGDSPLLPVTATDAPGSAPGAAESVTPSPTALASPPNAAPGPSPTPDPDETAEPKAPQATPSPGPAPDEEPSIFAAPFEPIEKIDPRSAEVLIGAALTAPNSTHAAATVDLERAFADIAADAFQEEIESEWLELASSGWTLSGERRVTDLEITEHEGNVATVVACIDSRDVTLVDASGDAVGSDSARAPRASHIFTLVREDSVWRVTDRTFPDDPTC</sequence>
<feature type="signal peptide" evidence="2">
    <location>
        <begin position="1"/>
        <end position="30"/>
    </location>
</feature>
<accession>A0A916YH92</accession>
<evidence type="ECO:0000313" key="3">
    <source>
        <dbReference type="EMBL" id="GGD45413.1"/>
    </source>
</evidence>
<protein>
    <recommendedName>
        <fullName evidence="5">ARC6 IMS domain-containing protein</fullName>
    </recommendedName>
</protein>
<reference evidence="3" key="2">
    <citation type="submission" date="2020-09" db="EMBL/GenBank/DDBJ databases">
        <authorList>
            <person name="Sun Q."/>
            <person name="Zhou Y."/>
        </authorList>
    </citation>
    <scope>NUCLEOTIDE SEQUENCE</scope>
    <source>
        <strain evidence="3">CGMCC 1.15152</strain>
    </source>
</reference>